<dbReference type="OrthoDB" id="1493187at2"/>
<protein>
    <submittedName>
        <fullName evidence="2">Membrane protein</fullName>
    </submittedName>
</protein>
<evidence type="ECO:0000313" key="3">
    <source>
        <dbReference type="Proteomes" id="UP000002774"/>
    </source>
</evidence>
<dbReference type="STRING" id="714943.Mucpa_3741"/>
<dbReference type="AlphaFoldDB" id="H1XZZ7"/>
<feature type="chain" id="PRO_5003556934" evidence="1">
    <location>
        <begin position="25"/>
        <end position="306"/>
    </location>
</feature>
<keyword evidence="1" id="KW-0732">Signal</keyword>
<dbReference type="NCBIfam" id="TIGR03519">
    <property type="entry name" value="T9SS_PorP_fam"/>
    <property type="match status" value="1"/>
</dbReference>
<proteinExistence type="predicted"/>
<dbReference type="InterPro" id="IPR019861">
    <property type="entry name" value="PorP/SprF_Bacteroidetes"/>
</dbReference>
<organism evidence="2 3">
    <name type="scientific">Mucilaginibacter paludis DSM 18603</name>
    <dbReference type="NCBI Taxonomy" id="714943"/>
    <lineage>
        <taxon>Bacteria</taxon>
        <taxon>Pseudomonadati</taxon>
        <taxon>Bacteroidota</taxon>
        <taxon>Sphingobacteriia</taxon>
        <taxon>Sphingobacteriales</taxon>
        <taxon>Sphingobacteriaceae</taxon>
        <taxon>Mucilaginibacter</taxon>
    </lineage>
</organism>
<accession>H1XZZ7</accession>
<dbReference type="Pfam" id="PF11751">
    <property type="entry name" value="PorP_SprF"/>
    <property type="match status" value="1"/>
</dbReference>
<evidence type="ECO:0000256" key="1">
    <source>
        <dbReference type="SAM" id="SignalP"/>
    </source>
</evidence>
<reference evidence="2" key="1">
    <citation type="submission" date="2011-09" db="EMBL/GenBank/DDBJ databases">
        <title>The permanent draft genome of Mucilaginibacter paludis DSM 18603.</title>
        <authorList>
            <consortium name="US DOE Joint Genome Institute (JGI-PGF)"/>
            <person name="Lucas S."/>
            <person name="Han J."/>
            <person name="Lapidus A."/>
            <person name="Bruce D."/>
            <person name="Goodwin L."/>
            <person name="Pitluck S."/>
            <person name="Peters L."/>
            <person name="Kyrpides N."/>
            <person name="Mavromatis K."/>
            <person name="Ivanova N."/>
            <person name="Mikhailova N."/>
            <person name="Held B."/>
            <person name="Detter J.C."/>
            <person name="Tapia R."/>
            <person name="Han C."/>
            <person name="Land M."/>
            <person name="Hauser L."/>
            <person name="Markowitz V."/>
            <person name="Cheng J.-F."/>
            <person name="Hugenholtz P."/>
            <person name="Woyke T."/>
            <person name="Wu D."/>
            <person name="Tindall B."/>
            <person name="Brambilla E."/>
            <person name="Klenk H.-P."/>
            <person name="Eisen J.A."/>
        </authorList>
    </citation>
    <scope>NUCLEOTIDE SEQUENCE [LARGE SCALE GENOMIC DNA]</scope>
    <source>
        <strain evidence="2">DSM 18603</strain>
    </source>
</reference>
<dbReference type="RefSeq" id="WP_008508434.1">
    <property type="nucleotide sequence ID" value="NZ_CM001403.1"/>
</dbReference>
<dbReference type="eggNOG" id="COG0226">
    <property type="taxonomic scope" value="Bacteria"/>
</dbReference>
<keyword evidence="3" id="KW-1185">Reference proteome</keyword>
<dbReference type="EMBL" id="CM001403">
    <property type="protein sequence ID" value="EHQ27839.1"/>
    <property type="molecule type" value="Genomic_DNA"/>
</dbReference>
<name>H1XZZ7_9SPHI</name>
<feature type="signal peptide" evidence="1">
    <location>
        <begin position="1"/>
        <end position="24"/>
    </location>
</feature>
<gene>
    <name evidence="2" type="ORF">Mucpa_3741</name>
</gene>
<sequence>MLKRKSTKYIFSVLLTVITFIAKAQPALTYTQYMDNLTPINPAASLTRTDGTANIMARNQWIGIKGSPILFLFNGSVPLKSINASAGIIASDNELGVEQATEFNGFFAKAIQLNETLNLGVSLNAGFRYYTSDYASLDPNDPAIQTDVREFKPNVGFGVMLYSDDYFVGLSLPQLTIRNLGNGSLLDNNNFRNHYYLSAGFSTQLDEDFKLKPATLLYYSRGVPFTADVSSKLYIKETLGLGVNYRTTKEVAALFSLDLDLFHVGYSYQFGTSAANIGQLSNATHEIMLTFIFGKGHQVPISPGNR</sequence>
<dbReference type="Proteomes" id="UP000002774">
    <property type="component" value="Chromosome"/>
</dbReference>
<evidence type="ECO:0000313" key="2">
    <source>
        <dbReference type="EMBL" id="EHQ27839.1"/>
    </source>
</evidence>
<dbReference type="HOGENOM" id="CLU_068235_0_1_10"/>